<protein>
    <submittedName>
        <fullName evidence="1">Uncharacterized protein</fullName>
    </submittedName>
</protein>
<gene>
    <name evidence="1" type="ORF">ACFP1C_13700</name>
</gene>
<dbReference type="Proteomes" id="UP001596283">
    <property type="component" value="Unassembled WGS sequence"/>
</dbReference>
<comment type="caution">
    <text evidence="1">The sequence shown here is derived from an EMBL/GenBank/DDBJ whole genome shotgun (WGS) entry which is preliminary data.</text>
</comment>
<evidence type="ECO:0000313" key="2">
    <source>
        <dbReference type="Proteomes" id="UP001596283"/>
    </source>
</evidence>
<reference evidence="2" key="1">
    <citation type="journal article" date="2019" name="Int. J. Syst. Evol. Microbiol.">
        <title>The Global Catalogue of Microorganisms (GCM) 10K type strain sequencing project: providing services to taxonomists for standard genome sequencing and annotation.</title>
        <authorList>
            <consortium name="The Broad Institute Genomics Platform"/>
            <consortium name="The Broad Institute Genome Sequencing Center for Infectious Disease"/>
            <person name="Wu L."/>
            <person name="Ma J."/>
        </authorList>
    </citation>
    <scope>NUCLEOTIDE SEQUENCE [LARGE SCALE GENOMIC DNA]</scope>
    <source>
        <strain evidence="2">CCM 8908</strain>
    </source>
</reference>
<organism evidence="1 2">
    <name type="scientific">Levilactobacillus fujinensis</name>
    <dbReference type="NCBI Taxonomy" id="2486024"/>
    <lineage>
        <taxon>Bacteria</taxon>
        <taxon>Bacillati</taxon>
        <taxon>Bacillota</taxon>
        <taxon>Bacilli</taxon>
        <taxon>Lactobacillales</taxon>
        <taxon>Lactobacillaceae</taxon>
        <taxon>Levilactobacillus</taxon>
    </lineage>
</organism>
<proteinExistence type="predicted"/>
<name>A0ABW1TKT1_9LACO</name>
<dbReference type="EMBL" id="JBHSSI010000104">
    <property type="protein sequence ID" value="MFC6261975.1"/>
    <property type="molecule type" value="Genomic_DNA"/>
</dbReference>
<accession>A0ABW1TKT1</accession>
<sequence length="66" mass="7905">MYELEMSQRWIEVPLPENGKALIQFSRVDCIKENRFGTVWIEYSGRVLEVACSYDDLRTRMFKEVQ</sequence>
<dbReference type="RefSeq" id="WP_125686009.1">
    <property type="nucleotide sequence ID" value="NZ_JBHSSI010000104.1"/>
</dbReference>
<keyword evidence="2" id="KW-1185">Reference proteome</keyword>
<evidence type="ECO:0000313" key="1">
    <source>
        <dbReference type="EMBL" id="MFC6261975.1"/>
    </source>
</evidence>